<keyword evidence="1" id="KW-1133">Transmembrane helix</keyword>
<evidence type="ECO:0000256" key="1">
    <source>
        <dbReference type="SAM" id="Phobius"/>
    </source>
</evidence>
<accession>A0A4Q6XJH4</accession>
<dbReference type="InterPro" id="IPR036680">
    <property type="entry name" value="SPOR-like_sf"/>
</dbReference>
<dbReference type="Pfam" id="PF18174">
    <property type="entry name" value="HU-CCDC81_bac_1"/>
    <property type="match status" value="1"/>
</dbReference>
<organism evidence="3 4">
    <name type="scientific">Sphingobacterium corticibacterium</name>
    <dbReference type="NCBI Taxonomy" id="2484746"/>
    <lineage>
        <taxon>Bacteria</taxon>
        <taxon>Pseudomonadati</taxon>
        <taxon>Bacteroidota</taxon>
        <taxon>Sphingobacteriia</taxon>
        <taxon>Sphingobacteriales</taxon>
        <taxon>Sphingobacteriaceae</taxon>
        <taxon>Sphingobacterium</taxon>
    </lineage>
</organism>
<proteinExistence type="predicted"/>
<dbReference type="EMBL" id="SGIT01000002">
    <property type="protein sequence ID" value="RZF59495.1"/>
    <property type="molecule type" value="Genomic_DNA"/>
</dbReference>
<sequence length="359" mass="40388">MNLGKNVYNLLKRQPEVYVEGLGSFRRNHTPATYDEKRNVYLPPITYIDFDRTSQKGYDFIQYIQQLQLIDRKEAEESVASQVADLLRRVHADGQAKLDDLGHLVSYGDSYVFKALDLSGFHYEPVEAIAGPPQSVKEEIPEPEQPAVTHLDDEPAVVEEEPQEEIQTTAEIEQPVAADIVIPETADEEEAPASRSNTIWYVIMVLVALGIMVALYLANQNQPTVSREQVSVPTVDSNRNEQDTAAFSLVGDSTLVADSLIQNTIDSTEIKVGAKEPLVPEHHTWQIVIGSHKTLAQAYEQAESYQKAGFPRVRVIPSNLAKNRKKVIWDSYATKQEADSALKYVQRHHIRDAWPDQIK</sequence>
<evidence type="ECO:0000259" key="2">
    <source>
        <dbReference type="Pfam" id="PF18174"/>
    </source>
</evidence>
<keyword evidence="4" id="KW-1185">Reference proteome</keyword>
<feature type="domain" description="CCDC81-like prokaryotic HU" evidence="2">
    <location>
        <begin position="3"/>
        <end position="51"/>
    </location>
</feature>
<gene>
    <name evidence="3" type="ORF">EWE74_10015</name>
</gene>
<evidence type="ECO:0000313" key="3">
    <source>
        <dbReference type="EMBL" id="RZF59495.1"/>
    </source>
</evidence>
<name>A0A4Q6XJH4_9SPHI</name>
<protein>
    <recommendedName>
        <fullName evidence="2">CCDC81-like prokaryotic HU domain-containing protein</fullName>
    </recommendedName>
</protein>
<reference evidence="3 4" key="1">
    <citation type="submission" date="2019-02" db="EMBL/GenBank/DDBJ databases">
        <authorList>
            <person name="Li Y."/>
        </authorList>
    </citation>
    <scope>NUCLEOTIDE SEQUENCE [LARGE SCALE GENOMIC DNA]</scope>
    <source>
        <strain evidence="3 4">30C10-4-7</strain>
    </source>
</reference>
<evidence type="ECO:0000313" key="4">
    <source>
        <dbReference type="Proteomes" id="UP000292855"/>
    </source>
</evidence>
<feature type="transmembrane region" description="Helical" evidence="1">
    <location>
        <begin position="199"/>
        <end position="218"/>
    </location>
</feature>
<keyword evidence="1" id="KW-0812">Transmembrane</keyword>
<keyword evidence="1" id="KW-0472">Membrane</keyword>
<dbReference type="RefSeq" id="WP_130141416.1">
    <property type="nucleotide sequence ID" value="NZ_SGIT01000002.1"/>
</dbReference>
<dbReference type="GO" id="GO:0042834">
    <property type="term" value="F:peptidoglycan binding"/>
    <property type="evidence" value="ECO:0007669"/>
    <property type="project" value="InterPro"/>
</dbReference>
<dbReference type="SUPFAM" id="SSF110997">
    <property type="entry name" value="Sporulation related repeat"/>
    <property type="match status" value="1"/>
</dbReference>
<dbReference type="Proteomes" id="UP000292855">
    <property type="component" value="Unassembled WGS sequence"/>
</dbReference>
<dbReference type="OrthoDB" id="653949at2"/>
<dbReference type="InterPro" id="IPR040495">
    <property type="entry name" value="HU-CCDC81_bac_1"/>
</dbReference>
<dbReference type="AlphaFoldDB" id="A0A4Q6XJH4"/>
<comment type="caution">
    <text evidence="3">The sequence shown here is derived from an EMBL/GenBank/DDBJ whole genome shotgun (WGS) entry which is preliminary data.</text>
</comment>